<feature type="domain" description="Beta-lactamase-related" evidence="1">
    <location>
        <begin position="42"/>
        <end position="321"/>
    </location>
</feature>
<evidence type="ECO:0000259" key="1">
    <source>
        <dbReference type="Pfam" id="PF00144"/>
    </source>
</evidence>
<keyword evidence="3" id="KW-1185">Reference proteome</keyword>
<comment type="caution">
    <text evidence="2">The sequence shown here is derived from an EMBL/GenBank/DDBJ whole genome shotgun (WGS) entry which is preliminary data.</text>
</comment>
<dbReference type="InterPro" id="IPR001466">
    <property type="entry name" value="Beta-lactam-related"/>
</dbReference>
<dbReference type="InterPro" id="IPR050491">
    <property type="entry name" value="AmpC-like"/>
</dbReference>
<dbReference type="InterPro" id="IPR012338">
    <property type="entry name" value="Beta-lactam/transpept-like"/>
</dbReference>
<evidence type="ECO:0000313" key="2">
    <source>
        <dbReference type="EMBL" id="MBL0684072.1"/>
    </source>
</evidence>
<organism evidence="2 3">
    <name type="scientific">Aquimarina mytili</name>
    <dbReference type="NCBI Taxonomy" id="874423"/>
    <lineage>
        <taxon>Bacteria</taxon>
        <taxon>Pseudomonadati</taxon>
        <taxon>Bacteroidota</taxon>
        <taxon>Flavobacteriia</taxon>
        <taxon>Flavobacteriales</taxon>
        <taxon>Flavobacteriaceae</taxon>
        <taxon>Aquimarina</taxon>
    </lineage>
</organism>
<protein>
    <submittedName>
        <fullName evidence="2">Beta-lactamase family protein</fullName>
    </submittedName>
</protein>
<dbReference type="PANTHER" id="PTHR46825:SF7">
    <property type="entry name" value="D-ALANYL-D-ALANINE CARBOXYPEPTIDASE"/>
    <property type="match status" value="1"/>
</dbReference>
<dbReference type="Gene3D" id="3.40.710.10">
    <property type="entry name" value="DD-peptidase/beta-lactamase superfamily"/>
    <property type="match status" value="1"/>
</dbReference>
<dbReference type="PANTHER" id="PTHR46825">
    <property type="entry name" value="D-ALANYL-D-ALANINE-CARBOXYPEPTIDASE/ENDOPEPTIDASE AMPH"/>
    <property type="match status" value="1"/>
</dbReference>
<dbReference type="EMBL" id="JAERQJ010000003">
    <property type="protein sequence ID" value="MBL0684072.1"/>
    <property type="molecule type" value="Genomic_DNA"/>
</dbReference>
<reference evidence="2" key="1">
    <citation type="submission" date="2021-01" db="EMBL/GenBank/DDBJ databases">
        <authorList>
            <person name="Zhong Y.L."/>
        </authorList>
    </citation>
    <scope>NUCLEOTIDE SEQUENCE</scope>
    <source>
        <strain evidence="2">KCTC 23302</strain>
    </source>
</reference>
<dbReference type="RefSeq" id="WP_201919660.1">
    <property type="nucleotide sequence ID" value="NZ_BAABAX010000005.1"/>
</dbReference>
<sequence>MKAHIVHDGKKPVHSFLLYLKNEKTGFEFNHGVGSVGRNNTAIDYSYQYNVASITKTLVATIILQLCEEDKLSIDDPIKKYLESIDFIRYNELHIFNGKKYQDSITIEMLLNHTSGISDVFTDAETRFNLSVLFHPKRKYTAQKFYKRYFKYKLNKKPANIPEKGYHYSDINYMLLGFLIEEIEGKSLPEAIRERIITPLHLKNTYFEFYEEVRGTGKRIDAFLNRINITKRVNTSYEWGGGGIVSTAQEMAIFIEALFGMKLFKDKATLERMLDTSKTSKYGKSYGLGIYKWNLYNKTFYGHGGFYGSILAYSPEYQIIISSNVGQSFPPFDTGKLINKVIKIISK</sequence>
<dbReference type="SUPFAM" id="SSF56601">
    <property type="entry name" value="beta-lactamase/transpeptidase-like"/>
    <property type="match status" value="1"/>
</dbReference>
<dbReference type="Proteomes" id="UP000651057">
    <property type="component" value="Unassembled WGS sequence"/>
</dbReference>
<gene>
    <name evidence="2" type="ORF">JJQ60_11125</name>
</gene>
<proteinExistence type="predicted"/>
<name>A0A937D9V1_9FLAO</name>
<dbReference type="Pfam" id="PF00144">
    <property type="entry name" value="Beta-lactamase"/>
    <property type="match status" value="1"/>
</dbReference>
<dbReference type="AlphaFoldDB" id="A0A937D9V1"/>
<evidence type="ECO:0000313" key="3">
    <source>
        <dbReference type="Proteomes" id="UP000651057"/>
    </source>
</evidence>
<accession>A0A937D9V1</accession>